<sequence length="133" mass="15285">MQLGFFLGLIPSVTIIFGLPYASRLFTTEVSVLQLIGVTIPFIAVTQPINALAFIFDGIKLWSIRLCIFCLLNGCGGNNQHPVLVHTILNSWLFWHLDCFIHLYEFAYFYWIFEGRNWNRTLELSQGLIAAWN</sequence>
<evidence type="ECO:0000313" key="1">
    <source>
        <dbReference type="EMBL" id="KAJ0099486.1"/>
    </source>
</evidence>
<organism evidence="1 2">
    <name type="scientific">Pistacia atlantica</name>
    <dbReference type="NCBI Taxonomy" id="434234"/>
    <lineage>
        <taxon>Eukaryota</taxon>
        <taxon>Viridiplantae</taxon>
        <taxon>Streptophyta</taxon>
        <taxon>Embryophyta</taxon>
        <taxon>Tracheophyta</taxon>
        <taxon>Spermatophyta</taxon>
        <taxon>Magnoliopsida</taxon>
        <taxon>eudicotyledons</taxon>
        <taxon>Gunneridae</taxon>
        <taxon>Pentapetalae</taxon>
        <taxon>rosids</taxon>
        <taxon>malvids</taxon>
        <taxon>Sapindales</taxon>
        <taxon>Anacardiaceae</taxon>
        <taxon>Pistacia</taxon>
    </lineage>
</organism>
<evidence type="ECO:0000313" key="2">
    <source>
        <dbReference type="Proteomes" id="UP001164250"/>
    </source>
</evidence>
<proteinExistence type="predicted"/>
<comment type="caution">
    <text evidence="1">The sequence shown here is derived from an EMBL/GenBank/DDBJ whole genome shotgun (WGS) entry which is preliminary data.</text>
</comment>
<protein>
    <submittedName>
        <fullName evidence="1">Uncharacterized protein</fullName>
    </submittedName>
</protein>
<accession>A0ACC1BKU1</accession>
<name>A0ACC1BKU1_9ROSI</name>
<reference evidence="2" key="1">
    <citation type="journal article" date="2023" name="G3 (Bethesda)">
        <title>Genome assembly and association tests identify interacting loci associated with vigor, precocity, and sex in interspecific pistachio rootstocks.</title>
        <authorList>
            <person name="Palmer W."/>
            <person name="Jacygrad E."/>
            <person name="Sagayaradj S."/>
            <person name="Cavanaugh K."/>
            <person name="Han R."/>
            <person name="Bertier L."/>
            <person name="Beede B."/>
            <person name="Kafkas S."/>
            <person name="Golino D."/>
            <person name="Preece J."/>
            <person name="Michelmore R."/>
        </authorList>
    </citation>
    <scope>NUCLEOTIDE SEQUENCE [LARGE SCALE GENOMIC DNA]</scope>
</reference>
<gene>
    <name evidence="1" type="ORF">Patl1_20555</name>
</gene>
<keyword evidence="2" id="KW-1185">Reference proteome</keyword>
<dbReference type="Proteomes" id="UP001164250">
    <property type="component" value="Chromosome 4"/>
</dbReference>
<dbReference type="EMBL" id="CM047900">
    <property type="protein sequence ID" value="KAJ0099486.1"/>
    <property type="molecule type" value="Genomic_DNA"/>
</dbReference>